<name>W2KI10_PHYNI</name>
<dbReference type="EMBL" id="KI697075">
    <property type="protein sequence ID" value="ETM30487.1"/>
    <property type="molecule type" value="Genomic_DNA"/>
</dbReference>
<reference evidence="1" key="1">
    <citation type="submission" date="2013-11" db="EMBL/GenBank/DDBJ databases">
        <title>The Genome Sequence of Phytophthora parasitica CHvinca01.</title>
        <authorList>
            <consortium name="The Broad Institute Genomics Platform"/>
            <person name="Russ C."/>
            <person name="Tyler B."/>
            <person name="Panabieres F."/>
            <person name="Shan W."/>
            <person name="Tripathy S."/>
            <person name="Grunwald N."/>
            <person name="Machado M."/>
            <person name="Johnson C.S."/>
            <person name="Arredondo F."/>
            <person name="Hong C."/>
            <person name="Coffey M."/>
            <person name="Young S.K."/>
            <person name="Zeng Q."/>
            <person name="Gargeya S."/>
            <person name="Fitzgerald M."/>
            <person name="Abouelleil A."/>
            <person name="Alvarado L."/>
            <person name="Chapman S.B."/>
            <person name="Gainer-Dewar J."/>
            <person name="Goldberg J."/>
            <person name="Griggs A."/>
            <person name="Gujja S."/>
            <person name="Hansen M."/>
            <person name="Howarth C."/>
            <person name="Imamovic A."/>
            <person name="Ireland A."/>
            <person name="Larimer J."/>
            <person name="McCowan C."/>
            <person name="Murphy C."/>
            <person name="Pearson M."/>
            <person name="Poon T.W."/>
            <person name="Priest M."/>
            <person name="Roberts A."/>
            <person name="Saif S."/>
            <person name="Shea T."/>
            <person name="Sykes S."/>
            <person name="Wortman J."/>
            <person name="Nusbaum C."/>
            <person name="Birren B."/>
        </authorList>
    </citation>
    <scope>NUCLEOTIDE SEQUENCE [LARGE SCALE GENOMIC DNA]</scope>
    <source>
        <strain evidence="1">CHvinca01</strain>
    </source>
</reference>
<proteinExistence type="predicted"/>
<accession>W2KI10</accession>
<dbReference type="Proteomes" id="UP000054532">
    <property type="component" value="Unassembled WGS sequence"/>
</dbReference>
<gene>
    <name evidence="2" type="ORF">L914_21835</name>
    <name evidence="1" type="ORF">L917_15609</name>
</gene>
<evidence type="ECO:0000313" key="1">
    <source>
        <dbReference type="EMBL" id="ETL84667.1"/>
    </source>
</evidence>
<organism evidence="1">
    <name type="scientific">Phytophthora nicotianae</name>
    <name type="common">Potato buckeye rot agent</name>
    <name type="synonym">Phytophthora parasitica</name>
    <dbReference type="NCBI Taxonomy" id="4792"/>
    <lineage>
        <taxon>Eukaryota</taxon>
        <taxon>Sar</taxon>
        <taxon>Stramenopiles</taxon>
        <taxon>Oomycota</taxon>
        <taxon>Peronosporomycetes</taxon>
        <taxon>Peronosporales</taxon>
        <taxon>Peronosporaceae</taxon>
        <taxon>Phytophthora</taxon>
    </lineage>
</organism>
<sequence>TKPLLSAPGSSYYATSLTNSTSVKQNDAGTS</sequence>
<evidence type="ECO:0000313" key="2">
    <source>
        <dbReference type="EMBL" id="ETM30487.1"/>
    </source>
</evidence>
<dbReference type="AlphaFoldDB" id="W2KI10"/>
<dbReference type="EMBL" id="KI681768">
    <property type="protein sequence ID" value="ETL84667.1"/>
    <property type="molecule type" value="Genomic_DNA"/>
</dbReference>
<feature type="non-terminal residue" evidence="1">
    <location>
        <position position="1"/>
    </location>
</feature>
<reference evidence="2" key="2">
    <citation type="submission" date="2013-11" db="EMBL/GenBank/DDBJ databases">
        <title>The Genome Sequence of Phytophthora parasitica IAC_01/95.</title>
        <authorList>
            <consortium name="The Broad Institute Genomics Platform"/>
            <person name="Russ C."/>
            <person name="Tyler B."/>
            <person name="Panabieres F."/>
            <person name="Shan W."/>
            <person name="Tripathy S."/>
            <person name="Grunwald N."/>
            <person name="Machado M."/>
            <person name="Johnson C.S."/>
            <person name="Arredondo F."/>
            <person name="Hong C."/>
            <person name="Coffey M."/>
            <person name="Young S.K."/>
            <person name="Zeng Q."/>
            <person name="Gargeya S."/>
            <person name="Fitzgerald M."/>
            <person name="Abouelleil A."/>
            <person name="Alvarado L."/>
            <person name="Chapman S.B."/>
            <person name="Gainer-Dewar J."/>
            <person name="Goldberg J."/>
            <person name="Griggs A."/>
            <person name="Gujja S."/>
            <person name="Hansen M."/>
            <person name="Howarth C."/>
            <person name="Imamovic A."/>
            <person name="Ireland A."/>
            <person name="Larimer J."/>
            <person name="McCowan C."/>
            <person name="Murphy C."/>
            <person name="Pearson M."/>
            <person name="Poon T.W."/>
            <person name="Priest M."/>
            <person name="Roberts A."/>
            <person name="Saif S."/>
            <person name="Shea T."/>
            <person name="Sykes S."/>
            <person name="Wortman J."/>
            <person name="Nusbaum C."/>
            <person name="Birren B."/>
        </authorList>
    </citation>
    <scope>NUCLEOTIDE SEQUENCE [LARGE SCALE GENOMIC DNA]</scope>
    <source>
        <strain evidence="2">IAC_01/95</strain>
    </source>
</reference>
<dbReference type="Proteomes" id="UP000054423">
    <property type="component" value="Unassembled WGS sequence"/>
</dbReference>
<protein>
    <submittedName>
        <fullName evidence="1">Uncharacterized protein</fullName>
    </submittedName>
</protein>